<dbReference type="InterPro" id="IPR036226">
    <property type="entry name" value="LipOase_C_sf"/>
</dbReference>
<evidence type="ECO:0000256" key="2">
    <source>
        <dbReference type="ARBA" id="ARBA00022723"/>
    </source>
</evidence>
<accession>A0A8H3J2F9</accession>
<gene>
    <name evidence="7" type="ORF">IMSHALPRED_001365</name>
</gene>
<evidence type="ECO:0000313" key="7">
    <source>
        <dbReference type="EMBL" id="CAF9939477.1"/>
    </source>
</evidence>
<keyword evidence="4" id="KW-0560">Oxidoreductase</keyword>
<evidence type="ECO:0000256" key="4">
    <source>
        <dbReference type="ARBA" id="ARBA00023002"/>
    </source>
</evidence>
<dbReference type="GO" id="GO:0043651">
    <property type="term" value="P:linoleic acid metabolic process"/>
    <property type="evidence" value="ECO:0007669"/>
    <property type="project" value="UniProtKB-ARBA"/>
</dbReference>
<proteinExistence type="predicted"/>
<dbReference type="OrthoDB" id="407298at2759"/>
<dbReference type="GO" id="GO:0034440">
    <property type="term" value="P:lipid oxidation"/>
    <property type="evidence" value="ECO:0007669"/>
    <property type="project" value="InterPro"/>
</dbReference>
<dbReference type="EMBL" id="CAJPDT010000119">
    <property type="protein sequence ID" value="CAF9939477.1"/>
    <property type="molecule type" value="Genomic_DNA"/>
</dbReference>
<keyword evidence="2" id="KW-0479">Metal-binding</keyword>
<dbReference type="Pfam" id="PF00305">
    <property type="entry name" value="Lipoxygenase"/>
    <property type="match status" value="1"/>
</dbReference>
<dbReference type="AlphaFoldDB" id="A0A8H3J2F9"/>
<reference evidence="7" key="1">
    <citation type="submission" date="2021-03" db="EMBL/GenBank/DDBJ databases">
        <authorList>
            <person name="Tagirdzhanova G."/>
        </authorList>
    </citation>
    <scope>NUCLEOTIDE SEQUENCE</scope>
</reference>
<organism evidence="7 8">
    <name type="scientific">Imshaugia aleurites</name>
    <dbReference type="NCBI Taxonomy" id="172621"/>
    <lineage>
        <taxon>Eukaryota</taxon>
        <taxon>Fungi</taxon>
        <taxon>Dikarya</taxon>
        <taxon>Ascomycota</taxon>
        <taxon>Pezizomycotina</taxon>
        <taxon>Lecanoromycetes</taxon>
        <taxon>OSLEUM clade</taxon>
        <taxon>Lecanoromycetidae</taxon>
        <taxon>Lecanorales</taxon>
        <taxon>Lecanorineae</taxon>
        <taxon>Parmeliaceae</taxon>
        <taxon>Imshaugia</taxon>
    </lineage>
</organism>
<dbReference type="PROSITE" id="PS51393">
    <property type="entry name" value="LIPOXYGENASE_3"/>
    <property type="match status" value="1"/>
</dbReference>
<dbReference type="Gene3D" id="1.20.245.10">
    <property type="entry name" value="Lipoxygenase-1, Domain 5"/>
    <property type="match status" value="1"/>
</dbReference>
<feature type="chain" id="PRO_5034196807" description="Manganese lipoxygenase" evidence="5">
    <location>
        <begin position="19"/>
        <end position="613"/>
    </location>
</feature>
<feature type="signal peptide" evidence="5">
    <location>
        <begin position="1"/>
        <end position="18"/>
    </location>
</feature>
<evidence type="ECO:0000313" key="8">
    <source>
        <dbReference type="Proteomes" id="UP000664534"/>
    </source>
</evidence>
<dbReference type="SUPFAM" id="SSF48484">
    <property type="entry name" value="Lipoxigenase"/>
    <property type="match status" value="1"/>
</dbReference>
<keyword evidence="3" id="KW-0223">Dioxygenase</keyword>
<comment type="caution">
    <text evidence="7">The sequence shown here is derived from an EMBL/GenBank/DDBJ whole genome shotgun (WGS) entry which is preliminary data.</text>
</comment>
<keyword evidence="8" id="KW-1185">Reference proteome</keyword>
<sequence>MLNILLIGLFICGDIVQGLAPPHSGPLLSSSGYILPQLDPNPSQRAQEVAINYAGFLYGPPLIGNLSFFPAGTLGVQRVYADIEGFKQNAVFITEAIEKESGAVVQEITQVSNIPPAPNIESTNYGKAGGFKNLSSYELLYKDEWNQSNPLGIAPGYFTNYSQDLHFSMERLSVNPFSTSRLHPNDTLPFALDNVTVSKIAGATLDNLQKSGRLFLASHSYQALYQLQPGRFGAACDAYFYLHPITNDFLPLAIKTNVGSNLTYSPLDSENDWLFAKLMFNSNDFLHSQIFHLANSHAVAEIVYLAALRTLSARHPVRAFLDRIMYQSYAIRPVGNQTLFNPGGFFDQTAAVDHRAVPEFVDRFYPNIAGLFRSNYLRESLVNRGMLDCSYGPELKNLPFFEDAGPIVASLSRFVSTFVKAYYTDSLYLEGDNELQAWIAEANTQANVLDFPPAPLTNIQTLIDILTQMAYLTGVNHHLLNSNAPSYITGLLPFHPSAFFKPLPTSKGVQDITPYLADLDHAMAQVTLQLRFQRPQLPAEHGELVDMFSQGAFNNGSSLPWEVVEAAARFRSDMEGIGQKIGAKQFDENGLSQGMPFVWKVLDPRKIPYFLSV</sequence>
<evidence type="ECO:0000256" key="3">
    <source>
        <dbReference type="ARBA" id="ARBA00022964"/>
    </source>
</evidence>
<evidence type="ECO:0000256" key="1">
    <source>
        <dbReference type="ARBA" id="ARBA00021175"/>
    </source>
</evidence>
<evidence type="ECO:0000256" key="5">
    <source>
        <dbReference type="SAM" id="SignalP"/>
    </source>
</evidence>
<name>A0A8H3J2F9_9LECA</name>
<dbReference type="InterPro" id="IPR013819">
    <property type="entry name" value="LipOase_C"/>
</dbReference>
<dbReference type="Proteomes" id="UP000664534">
    <property type="component" value="Unassembled WGS sequence"/>
</dbReference>
<evidence type="ECO:0000259" key="6">
    <source>
        <dbReference type="PROSITE" id="PS51393"/>
    </source>
</evidence>
<dbReference type="GO" id="GO:0050584">
    <property type="term" value="F:linoleate 11-lipoxygenase activity"/>
    <property type="evidence" value="ECO:0007669"/>
    <property type="project" value="UniProtKB-ARBA"/>
</dbReference>
<dbReference type="InterPro" id="IPR000907">
    <property type="entry name" value="LipOase"/>
</dbReference>
<feature type="domain" description="Lipoxygenase" evidence="6">
    <location>
        <begin position="214"/>
        <end position="613"/>
    </location>
</feature>
<dbReference type="GO" id="GO:0046872">
    <property type="term" value="F:metal ion binding"/>
    <property type="evidence" value="ECO:0007669"/>
    <property type="project" value="UniProtKB-KW"/>
</dbReference>
<keyword evidence="5" id="KW-0732">Signal</keyword>
<dbReference type="PANTHER" id="PTHR11771">
    <property type="entry name" value="LIPOXYGENASE"/>
    <property type="match status" value="1"/>
</dbReference>
<protein>
    <recommendedName>
        <fullName evidence="1">Manganese lipoxygenase</fullName>
    </recommendedName>
</protein>